<comment type="caution">
    <text evidence="1">The sequence shown here is derived from an EMBL/GenBank/DDBJ whole genome shotgun (WGS) entry which is preliminary data.</text>
</comment>
<dbReference type="Proteomes" id="UP001174909">
    <property type="component" value="Unassembled WGS sequence"/>
</dbReference>
<keyword evidence="2" id="KW-1185">Reference proteome</keyword>
<evidence type="ECO:0000313" key="1">
    <source>
        <dbReference type="EMBL" id="CAI8038280.1"/>
    </source>
</evidence>
<gene>
    <name evidence="1" type="ORF">GBAR_LOCUS21342</name>
</gene>
<organism evidence="1 2">
    <name type="scientific">Geodia barretti</name>
    <name type="common">Barrett's horny sponge</name>
    <dbReference type="NCBI Taxonomy" id="519541"/>
    <lineage>
        <taxon>Eukaryota</taxon>
        <taxon>Metazoa</taxon>
        <taxon>Porifera</taxon>
        <taxon>Demospongiae</taxon>
        <taxon>Heteroscleromorpha</taxon>
        <taxon>Tetractinellida</taxon>
        <taxon>Astrophorina</taxon>
        <taxon>Geodiidae</taxon>
        <taxon>Geodia</taxon>
    </lineage>
</organism>
<dbReference type="EMBL" id="CASHTH010002987">
    <property type="protein sequence ID" value="CAI8038280.1"/>
    <property type="molecule type" value="Genomic_DNA"/>
</dbReference>
<sequence length="75" mass="9103">KRNSPTIFDHNCQVRLRQQFSNPLNAERRFEHRNLLCMPPVLYRQAKDCRHGWTRRKIQRKIRNSELAHNSCNSM</sequence>
<proteinExistence type="predicted"/>
<reference evidence="1" key="1">
    <citation type="submission" date="2023-03" db="EMBL/GenBank/DDBJ databases">
        <authorList>
            <person name="Steffen K."/>
            <person name="Cardenas P."/>
        </authorList>
    </citation>
    <scope>NUCLEOTIDE SEQUENCE</scope>
</reference>
<accession>A0AA35SY69</accession>
<feature type="non-terminal residue" evidence="1">
    <location>
        <position position="1"/>
    </location>
</feature>
<evidence type="ECO:0000313" key="2">
    <source>
        <dbReference type="Proteomes" id="UP001174909"/>
    </source>
</evidence>
<name>A0AA35SY69_GEOBA</name>
<protein>
    <submittedName>
        <fullName evidence="1">Uncharacterized protein</fullName>
    </submittedName>
</protein>
<dbReference type="AlphaFoldDB" id="A0AA35SY69"/>